<dbReference type="InterPro" id="IPR044822">
    <property type="entry name" value="Myb_DNA-bind_4"/>
</dbReference>
<dbReference type="KEGG" id="emc:129337863"/>
<evidence type="ECO:0000313" key="3">
    <source>
        <dbReference type="Proteomes" id="UP001190640"/>
    </source>
</evidence>
<feature type="domain" description="Myb/SANT-like DNA-binding" evidence="2">
    <location>
        <begin position="15"/>
        <end position="102"/>
    </location>
</feature>
<dbReference type="Pfam" id="PF13837">
    <property type="entry name" value="Myb_DNA-bind_4"/>
    <property type="match status" value="1"/>
</dbReference>
<dbReference type="PANTHER" id="PTHR47595">
    <property type="entry name" value="HEAT SHOCK 70 KDA PROTEIN 14"/>
    <property type="match status" value="1"/>
</dbReference>
<evidence type="ECO:0000313" key="4">
    <source>
        <dbReference type="RefSeq" id="XP_054840248.1"/>
    </source>
</evidence>
<proteinExistence type="predicted"/>
<feature type="compositionally biased region" description="Basic and acidic residues" evidence="1">
    <location>
        <begin position="198"/>
        <end position="208"/>
    </location>
</feature>
<sequence>MAYRAESGVKRGISWRHREILDLLHFWGEEKIQEALRNTHRNLDYFERISEQMATRGHRRSALECRSKTKTMRLEYKKVVAHNNRSGNAPITCPYYRELESILRGDASVHPKRLARSMVLQVMGQVRTEPVEPQAGSEELFSHELVTIRADDIMISSPGPSGEISDLYDDNTSGFEVDLDATPDILTDQADAEQCSGLDRESWNKENDPPQPQSELAAPRQCEPMVPAEVVSPGTRLANIRRRRGSSVINNVTERFLSQSSAEHREEMAMREKEQQETRKWREEESRRQLEFIEETRQERRIFQESWSDNIDVMRAAVGTLKALGEAIMRQQLPIAQGLASVVERQPESNEEAGRKVAAKRACVGKARDRLTL</sequence>
<organism evidence="3 5">
    <name type="scientific">Eublepharis macularius</name>
    <name type="common">Leopard gecko</name>
    <name type="synonym">Cyrtodactylus macularius</name>
    <dbReference type="NCBI Taxonomy" id="481883"/>
    <lineage>
        <taxon>Eukaryota</taxon>
        <taxon>Metazoa</taxon>
        <taxon>Chordata</taxon>
        <taxon>Craniata</taxon>
        <taxon>Vertebrata</taxon>
        <taxon>Euteleostomi</taxon>
        <taxon>Lepidosauria</taxon>
        <taxon>Squamata</taxon>
        <taxon>Bifurcata</taxon>
        <taxon>Gekkota</taxon>
        <taxon>Eublepharidae</taxon>
        <taxon>Eublepharinae</taxon>
        <taxon>Eublepharis</taxon>
    </lineage>
</organism>
<dbReference type="Proteomes" id="UP001190640">
    <property type="component" value="Chromosome 6"/>
</dbReference>
<accession>A0AA97K3C3</accession>
<dbReference type="Proteomes" id="UP001190640">
    <property type="component" value="Chromosome 11"/>
</dbReference>
<dbReference type="AlphaFoldDB" id="A0AA97K3C3"/>
<evidence type="ECO:0000259" key="2">
    <source>
        <dbReference type="Pfam" id="PF13837"/>
    </source>
</evidence>
<dbReference type="KEGG" id="emc:129332950"/>
<keyword evidence="3" id="KW-1185">Reference proteome</keyword>
<feature type="region of interest" description="Disordered" evidence="1">
    <location>
        <begin position="194"/>
        <end position="220"/>
    </location>
</feature>
<protein>
    <submittedName>
        <fullName evidence="4">Uncharacterized protein LOC129332950</fullName>
    </submittedName>
    <submittedName>
        <fullName evidence="5">Uncharacterized protein LOC129337863</fullName>
    </submittedName>
</protein>
<reference evidence="4 5" key="1">
    <citation type="submission" date="2025-04" db="UniProtKB">
        <authorList>
            <consortium name="RefSeq"/>
        </authorList>
    </citation>
    <scope>IDENTIFICATION</scope>
    <source>
        <tissue evidence="4 5">Blood</tissue>
    </source>
</reference>
<evidence type="ECO:0000256" key="1">
    <source>
        <dbReference type="SAM" id="MobiDB-lite"/>
    </source>
</evidence>
<name>A0AA97K3C3_EUBMA</name>
<dbReference type="GeneID" id="129337863"/>
<dbReference type="RefSeq" id="XP_054840248.1">
    <property type="nucleotide sequence ID" value="XM_054984273.1"/>
</dbReference>
<dbReference type="Gene3D" id="1.10.10.60">
    <property type="entry name" value="Homeodomain-like"/>
    <property type="match status" value="1"/>
</dbReference>
<dbReference type="PANTHER" id="PTHR47595:SF1">
    <property type="entry name" value="MYB_SANT-LIKE DNA-BINDING DOMAIN-CONTAINING PROTEIN"/>
    <property type="match status" value="1"/>
</dbReference>
<dbReference type="RefSeq" id="XP_054847794.1">
    <property type="nucleotide sequence ID" value="XM_054991819.1"/>
</dbReference>
<evidence type="ECO:0000313" key="5">
    <source>
        <dbReference type="RefSeq" id="XP_054847794.1"/>
    </source>
</evidence>
<gene>
    <name evidence="5" type="primary">LOC129337863</name>
    <name evidence="4" type="synonym">LOC129332950</name>
</gene>